<dbReference type="OrthoDB" id="282026at2157"/>
<evidence type="ECO:0000313" key="5">
    <source>
        <dbReference type="Proteomes" id="UP000184203"/>
    </source>
</evidence>
<reference evidence="3" key="3">
    <citation type="submission" date="2016-11" db="EMBL/GenBank/DDBJ databases">
        <authorList>
            <person name="Jaros S."/>
            <person name="Januszkiewicz K."/>
            <person name="Wedrychowicz H."/>
        </authorList>
    </citation>
    <scope>NUCLEOTIDE SEQUENCE [LARGE SCALE GENOMIC DNA]</scope>
    <source>
        <strain evidence="3">DX253</strain>
    </source>
</reference>
<name>E7QSA4_HALPU</name>
<evidence type="ECO:0000313" key="4">
    <source>
        <dbReference type="Proteomes" id="UP000003751"/>
    </source>
</evidence>
<accession>E7QSA4</accession>
<evidence type="ECO:0000313" key="2">
    <source>
        <dbReference type="EMBL" id="EFW92873.1"/>
    </source>
</evidence>
<gene>
    <name evidence="3" type="ORF">SAMN05444342_0579</name>
    <name evidence="2" type="ORF">ZOD2009_08384</name>
</gene>
<reference evidence="5" key="2">
    <citation type="submission" date="2016-11" db="EMBL/GenBank/DDBJ databases">
        <authorList>
            <person name="Varghese N."/>
            <person name="Submissions S."/>
        </authorList>
    </citation>
    <scope>NUCLEOTIDE SEQUENCE [LARGE SCALE GENOMIC DNA]</scope>
    <source>
        <strain evidence="5">DX253</strain>
    </source>
</reference>
<reference evidence="2 4" key="1">
    <citation type="journal article" date="2014" name="ISME J.">
        <title>Trehalose/2-sulfotrehalose biosynthesis and glycine-betaine uptake are widely spread mechanisms for osmoadaptation in the Halobacteriales.</title>
        <authorList>
            <person name="Youssef N.H."/>
            <person name="Savage-Ashlock K.N."/>
            <person name="McCully A.L."/>
            <person name="Luedtke B."/>
            <person name="Shaw E.I."/>
            <person name="Hoff W.D."/>
            <person name="Elshahed M.S."/>
        </authorList>
    </citation>
    <scope>NUCLEOTIDE SEQUENCE [LARGE SCALE GENOMIC DNA]</scope>
    <source>
        <strain evidence="2 4">DX253</strain>
    </source>
</reference>
<dbReference type="AlphaFoldDB" id="E7QSA4"/>
<sequence length="81" mass="9528">MDEYEATFEITSKDDAHAVERLLNRLYDTLREESRTVRAGTSDSTEMLEHFEGIHNAAQRQRPGRLTVVFEQRDEPFEEKQ</sequence>
<dbReference type="EMBL" id="AEMG01000006">
    <property type="protein sequence ID" value="EFW92873.1"/>
    <property type="molecule type" value="Genomic_DNA"/>
</dbReference>
<dbReference type="Proteomes" id="UP000184203">
    <property type="component" value="Unassembled WGS sequence"/>
</dbReference>
<evidence type="ECO:0000313" key="3">
    <source>
        <dbReference type="EMBL" id="SHK10220.1"/>
    </source>
</evidence>
<dbReference type="EMBL" id="FRAN01000001">
    <property type="protein sequence ID" value="SHK10220.1"/>
    <property type="molecule type" value="Genomic_DNA"/>
</dbReference>
<evidence type="ECO:0000256" key="1">
    <source>
        <dbReference type="SAM" id="MobiDB-lite"/>
    </source>
</evidence>
<dbReference type="RefSeq" id="WP_007978808.1">
    <property type="nucleotide sequence ID" value="NZ_AEMG01000006.1"/>
</dbReference>
<dbReference type="Proteomes" id="UP000003751">
    <property type="component" value="Unassembled WGS sequence"/>
</dbReference>
<feature type="region of interest" description="Disordered" evidence="1">
    <location>
        <begin position="54"/>
        <end position="81"/>
    </location>
</feature>
<proteinExistence type="predicted"/>
<dbReference type="eggNOG" id="arCOG13961">
    <property type="taxonomic scope" value="Archaea"/>
</dbReference>
<keyword evidence="5" id="KW-1185">Reference proteome</keyword>
<organism evidence="2 4">
    <name type="scientific">Haladaptatus paucihalophilus DX253</name>
    <dbReference type="NCBI Taxonomy" id="797209"/>
    <lineage>
        <taxon>Archaea</taxon>
        <taxon>Methanobacteriati</taxon>
        <taxon>Methanobacteriota</taxon>
        <taxon>Stenosarchaea group</taxon>
        <taxon>Halobacteria</taxon>
        <taxon>Halobacteriales</taxon>
        <taxon>Haladaptataceae</taxon>
        <taxon>Haladaptatus</taxon>
    </lineage>
</organism>
<feature type="compositionally biased region" description="Basic and acidic residues" evidence="1">
    <location>
        <begin position="71"/>
        <end position="81"/>
    </location>
</feature>
<dbReference type="PATRIC" id="fig|797209.4.peg.1676"/>
<protein>
    <submittedName>
        <fullName evidence="2">Uncharacterized protein</fullName>
    </submittedName>
</protein>